<dbReference type="AlphaFoldDB" id="A0A9D3VH69"/>
<feature type="region of interest" description="Disordered" evidence="1">
    <location>
        <begin position="1"/>
        <end position="23"/>
    </location>
</feature>
<dbReference type="EMBL" id="JAIQCV010000007">
    <property type="protein sequence ID" value="KAH1082394.1"/>
    <property type="molecule type" value="Genomic_DNA"/>
</dbReference>
<dbReference type="Proteomes" id="UP000828251">
    <property type="component" value="Unassembled WGS sequence"/>
</dbReference>
<feature type="non-terminal residue" evidence="2">
    <location>
        <position position="67"/>
    </location>
</feature>
<sequence length="67" mass="7317">MQNVRGGPFGTFAREGSANNKKKRKTVAANIILSNEDEGILVEIPSPIDFPTDLHPPPRPQTKDTFG</sequence>
<accession>A0A9D3VH69</accession>
<comment type="caution">
    <text evidence="2">The sequence shown here is derived from an EMBL/GenBank/DDBJ whole genome shotgun (WGS) entry which is preliminary data.</text>
</comment>
<feature type="region of interest" description="Disordered" evidence="1">
    <location>
        <begin position="46"/>
        <end position="67"/>
    </location>
</feature>
<organism evidence="2 3">
    <name type="scientific">Gossypium stocksii</name>
    <dbReference type="NCBI Taxonomy" id="47602"/>
    <lineage>
        <taxon>Eukaryota</taxon>
        <taxon>Viridiplantae</taxon>
        <taxon>Streptophyta</taxon>
        <taxon>Embryophyta</taxon>
        <taxon>Tracheophyta</taxon>
        <taxon>Spermatophyta</taxon>
        <taxon>Magnoliopsida</taxon>
        <taxon>eudicotyledons</taxon>
        <taxon>Gunneridae</taxon>
        <taxon>Pentapetalae</taxon>
        <taxon>rosids</taxon>
        <taxon>malvids</taxon>
        <taxon>Malvales</taxon>
        <taxon>Malvaceae</taxon>
        <taxon>Malvoideae</taxon>
        <taxon>Gossypium</taxon>
    </lineage>
</organism>
<gene>
    <name evidence="2" type="ORF">J1N35_022155</name>
</gene>
<evidence type="ECO:0000313" key="2">
    <source>
        <dbReference type="EMBL" id="KAH1082394.1"/>
    </source>
</evidence>
<keyword evidence="3" id="KW-1185">Reference proteome</keyword>
<reference evidence="2 3" key="1">
    <citation type="journal article" date="2021" name="Plant Biotechnol. J.">
        <title>Multi-omics assisted identification of the key and species-specific regulatory components of drought-tolerant mechanisms in Gossypium stocksii.</title>
        <authorList>
            <person name="Yu D."/>
            <person name="Ke L."/>
            <person name="Zhang D."/>
            <person name="Wu Y."/>
            <person name="Sun Y."/>
            <person name="Mei J."/>
            <person name="Sun J."/>
            <person name="Sun Y."/>
        </authorList>
    </citation>
    <scope>NUCLEOTIDE SEQUENCE [LARGE SCALE GENOMIC DNA]</scope>
    <source>
        <strain evidence="3">cv. E1</strain>
        <tissue evidence="2">Leaf</tissue>
    </source>
</reference>
<proteinExistence type="predicted"/>
<evidence type="ECO:0000313" key="3">
    <source>
        <dbReference type="Proteomes" id="UP000828251"/>
    </source>
</evidence>
<protein>
    <submittedName>
        <fullName evidence="2">Uncharacterized protein</fullName>
    </submittedName>
</protein>
<name>A0A9D3VH69_9ROSI</name>
<evidence type="ECO:0000256" key="1">
    <source>
        <dbReference type="SAM" id="MobiDB-lite"/>
    </source>
</evidence>